<keyword evidence="2" id="KW-1185">Reference proteome</keyword>
<accession>L8WIA5</accession>
<gene>
    <name evidence="1" type="ORF">AG1IA_09513</name>
</gene>
<sequence length="51" mass="6159">MPIIQVQFFLQIRSRPSINNHTKRFRQAHGDNNRYLVHVWSFGINYSVSRE</sequence>
<protein>
    <submittedName>
        <fullName evidence="1">Uncharacterized protein</fullName>
    </submittedName>
</protein>
<dbReference type="HOGENOM" id="CLU_3108050_0_0_1"/>
<evidence type="ECO:0000313" key="2">
    <source>
        <dbReference type="Proteomes" id="UP000011668"/>
    </source>
</evidence>
<comment type="caution">
    <text evidence="1">The sequence shown here is derived from an EMBL/GenBank/DDBJ whole genome shotgun (WGS) entry which is preliminary data.</text>
</comment>
<evidence type="ECO:0000313" key="1">
    <source>
        <dbReference type="EMBL" id="ELU36457.1"/>
    </source>
</evidence>
<dbReference type="Proteomes" id="UP000011668">
    <property type="component" value="Unassembled WGS sequence"/>
</dbReference>
<name>L8WIA5_THACA</name>
<reference evidence="1 2" key="1">
    <citation type="journal article" date="2013" name="Nat. Commun.">
        <title>The evolution and pathogenic mechanisms of the rice sheath blight pathogen.</title>
        <authorList>
            <person name="Zheng A."/>
            <person name="Lin R."/>
            <person name="Xu L."/>
            <person name="Qin P."/>
            <person name="Tang C."/>
            <person name="Ai P."/>
            <person name="Zhang D."/>
            <person name="Liu Y."/>
            <person name="Sun Z."/>
            <person name="Feng H."/>
            <person name="Wang Y."/>
            <person name="Chen Y."/>
            <person name="Liang X."/>
            <person name="Fu R."/>
            <person name="Li Q."/>
            <person name="Zhang J."/>
            <person name="Yu X."/>
            <person name="Xie Z."/>
            <person name="Ding L."/>
            <person name="Guan P."/>
            <person name="Tang J."/>
            <person name="Liang Y."/>
            <person name="Wang S."/>
            <person name="Deng Q."/>
            <person name="Li S."/>
            <person name="Zhu J."/>
            <person name="Wang L."/>
            <person name="Liu H."/>
            <person name="Li P."/>
        </authorList>
    </citation>
    <scope>NUCLEOTIDE SEQUENCE [LARGE SCALE GENOMIC DNA]</scope>
    <source>
        <strain evidence="2">AG-1 IA</strain>
    </source>
</reference>
<organism evidence="1 2">
    <name type="scientific">Thanatephorus cucumeris (strain AG1-IA)</name>
    <name type="common">Rice sheath blight fungus</name>
    <name type="synonym">Rhizoctonia solani</name>
    <dbReference type="NCBI Taxonomy" id="983506"/>
    <lineage>
        <taxon>Eukaryota</taxon>
        <taxon>Fungi</taxon>
        <taxon>Dikarya</taxon>
        <taxon>Basidiomycota</taxon>
        <taxon>Agaricomycotina</taxon>
        <taxon>Agaricomycetes</taxon>
        <taxon>Cantharellales</taxon>
        <taxon>Ceratobasidiaceae</taxon>
        <taxon>Rhizoctonia</taxon>
        <taxon>Rhizoctonia solani AG-1</taxon>
    </lineage>
</organism>
<dbReference type="AlphaFoldDB" id="L8WIA5"/>
<proteinExistence type="predicted"/>
<dbReference type="EMBL" id="AFRT01003383">
    <property type="protein sequence ID" value="ELU36457.1"/>
    <property type="molecule type" value="Genomic_DNA"/>
</dbReference>